<dbReference type="GO" id="GO:0016301">
    <property type="term" value="F:kinase activity"/>
    <property type="evidence" value="ECO:0007669"/>
    <property type="project" value="UniProtKB-KW"/>
</dbReference>
<reference evidence="3 4" key="1">
    <citation type="submission" date="2023-05" db="EMBL/GenBank/DDBJ databases">
        <authorList>
            <person name="Guo Y."/>
        </authorList>
    </citation>
    <scope>NUCLEOTIDE SEQUENCE [LARGE SCALE GENOMIC DNA]</scope>
    <source>
        <strain evidence="3 4">GR2756</strain>
    </source>
</reference>
<evidence type="ECO:0000256" key="2">
    <source>
        <dbReference type="PIRNR" id="PIRNR006221"/>
    </source>
</evidence>
<comment type="similarity">
    <text evidence="1 2">Belongs to the fructosamine kinase family.</text>
</comment>
<dbReference type="Pfam" id="PF03881">
    <property type="entry name" value="Fructosamin_kin"/>
    <property type="match status" value="1"/>
</dbReference>
<dbReference type="SUPFAM" id="SSF56112">
    <property type="entry name" value="Protein kinase-like (PK-like)"/>
    <property type="match status" value="1"/>
</dbReference>
<keyword evidence="2" id="KW-0808">Transferase</keyword>
<dbReference type="Proteomes" id="UP001259572">
    <property type="component" value="Unassembled WGS sequence"/>
</dbReference>
<sequence length="262" mass="28985">MRQLTGVPEERLERLAGGDLSEVLLLRRPEGRLSVAKGGASVGTEAAMLRAIASTGTPAPMVEGEHDGILLLEHVANDGVFSPHAWGDIGIAIRRLHDHRGTRYGWPVDYRIGTIELDNREGGDWPSFWGQQRLAATASILDRPWRDRIERLLPRLALLLPPSPDPVHLHGDLWSGNILVAEGRLVALIDPACCFGHCEVDLAMLDLFDTPPGEFWEAYGGLDDGWRQRRPIYQLFPALVHLRLFGAAYAGMVDRLLEAVET</sequence>
<accession>A0ABU3Q4G6</accession>
<gene>
    <name evidence="3" type="ORF">RQX22_05015</name>
</gene>
<protein>
    <submittedName>
        <fullName evidence="3">Fructosamine kinase family protein</fullName>
    </submittedName>
</protein>
<name>A0ABU3Q4G6_9SPHN</name>
<organism evidence="3 4">
    <name type="scientific">Sphingosinicella rhizophila</name>
    <dbReference type="NCBI Taxonomy" id="3050082"/>
    <lineage>
        <taxon>Bacteria</taxon>
        <taxon>Pseudomonadati</taxon>
        <taxon>Pseudomonadota</taxon>
        <taxon>Alphaproteobacteria</taxon>
        <taxon>Sphingomonadales</taxon>
        <taxon>Sphingosinicellaceae</taxon>
        <taxon>Sphingosinicella</taxon>
    </lineage>
</organism>
<comment type="caution">
    <text evidence="3">The sequence shown here is derived from an EMBL/GenBank/DDBJ whole genome shotgun (WGS) entry which is preliminary data.</text>
</comment>
<evidence type="ECO:0000313" key="3">
    <source>
        <dbReference type="EMBL" id="MDT9598310.1"/>
    </source>
</evidence>
<keyword evidence="2 3" id="KW-0418">Kinase</keyword>
<dbReference type="EMBL" id="JAVUPU010000002">
    <property type="protein sequence ID" value="MDT9598310.1"/>
    <property type="molecule type" value="Genomic_DNA"/>
</dbReference>
<evidence type="ECO:0000256" key="1">
    <source>
        <dbReference type="ARBA" id="ARBA00009460"/>
    </source>
</evidence>
<dbReference type="PANTHER" id="PTHR12149">
    <property type="entry name" value="FRUCTOSAMINE 3 KINASE-RELATED PROTEIN"/>
    <property type="match status" value="1"/>
</dbReference>
<keyword evidence="4" id="KW-1185">Reference proteome</keyword>
<dbReference type="Gene3D" id="3.90.1200.10">
    <property type="match status" value="1"/>
</dbReference>
<dbReference type="PIRSF" id="PIRSF006221">
    <property type="entry name" value="Ketosamine-3-kinase"/>
    <property type="match status" value="1"/>
</dbReference>
<dbReference type="PANTHER" id="PTHR12149:SF8">
    <property type="entry name" value="PROTEIN-RIBULOSAMINE 3-KINASE"/>
    <property type="match status" value="1"/>
</dbReference>
<proteinExistence type="inferred from homology"/>
<evidence type="ECO:0000313" key="4">
    <source>
        <dbReference type="Proteomes" id="UP001259572"/>
    </source>
</evidence>
<dbReference type="InterPro" id="IPR011009">
    <property type="entry name" value="Kinase-like_dom_sf"/>
</dbReference>
<dbReference type="InterPro" id="IPR016477">
    <property type="entry name" value="Fructo-/Ketosamine-3-kinase"/>
</dbReference>